<feature type="compositionally biased region" description="Basic and acidic residues" evidence="1">
    <location>
        <begin position="146"/>
        <end position="155"/>
    </location>
</feature>
<gene>
    <name evidence="2" type="ORF">ACFS2C_24045</name>
</gene>
<dbReference type="EMBL" id="JBHUOF010000048">
    <property type="protein sequence ID" value="MFD2802465.1"/>
    <property type="molecule type" value="Genomic_DNA"/>
</dbReference>
<sequence>MQAITAVYVQDDEDYTVTVTGMGKELSGKAPGIIAARDRADQLVEKLAPEGENPTVVHLLNGSALEFTSVYMAARLARPEATDETGEEEQATQQDAEGTADKPAPAGTAEKADETGKGEPAAKSEPDAEAAEPESAATSPAPAEAAETKPAKDTTADQETTPKRGVPRKELSKTPEAAPAKDETTSPQAGGTGQRTEARYAATAAGALGGLPGAAGSASAAG</sequence>
<dbReference type="Proteomes" id="UP001597478">
    <property type="component" value="Unassembled WGS sequence"/>
</dbReference>
<protein>
    <submittedName>
        <fullName evidence="2">Uncharacterized protein</fullName>
    </submittedName>
</protein>
<accession>A0ABW5WJ86</accession>
<dbReference type="RefSeq" id="WP_377394350.1">
    <property type="nucleotide sequence ID" value="NZ_JBHSAN010000052.1"/>
</dbReference>
<feature type="compositionally biased region" description="Basic and acidic residues" evidence="1">
    <location>
        <begin position="167"/>
        <end position="184"/>
    </location>
</feature>
<organism evidence="2 3">
    <name type="scientific">Prauserella oleivorans</name>
    <dbReference type="NCBI Taxonomy" id="1478153"/>
    <lineage>
        <taxon>Bacteria</taxon>
        <taxon>Bacillati</taxon>
        <taxon>Actinomycetota</taxon>
        <taxon>Actinomycetes</taxon>
        <taxon>Pseudonocardiales</taxon>
        <taxon>Pseudonocardiaceae</taxon>
        <taxon>Prauserella</taxon>
    </lineage>
</organism>
<feature type="compositionally biased region" description="Basic and acidic residues" evidence="1">
    <location>
        <begin position="110"/>
        <end position="126"/>
    </location>
</feature>
<evidence type="ECO:0000256" key="1">
    <source>
        <dbReference type="SAM" id="MobiDB-lite"/>
    </source>
</evidence>
<keyword evidence="3" id="KW-1185">Reference proteome</keyword>
<name>A0ABW5WJ86_9PSEU</name>
<feature type="compositionally biased region" description="Low complexity" evidence="1">
    <location>
        <begin position="133"/>
        <end position="145"/>
    </location>
</feature>
<feature type="region of interest" description="Disordered" evidence="1">
    <location>
        <begin position="78"/>
        <end position="198"/>
    </location>
</feature>
<evidence type="ECO:0000313" key="3">
    <source>
        <dbReference type="Proteomes" id="UP001597478"/>
    </source>
</evidence>
<reference evidence="3" key="1">
    <citation type="journal article" date="2019" name="Int. J. Syst. Evol. Microbiol.">
        <title>The Global Catalogue of Microorganisms (GCM) 10K type strain sequencing project: providing services to taxonomists for standard genome sequencing and annotation.</title>
        <authorList>
            <consortium name="The Broad Institute Genomics Platform"/>
            <consortium name="The Broad Institute Genome Sequencing Center for Infectious Disease"/>
            <person name="Wu L."/>
            <person name="Ma J."/>
        </authorList>
    </citation>
    <scope>NUCLEOTIDE SEQUENCE [LARGE SCALE GENOMIC DNA]</scope>
    <source>
        <strain evidence="3">IBRC-M 10906</strain>
    </source>
</reference>
<comment type="caution">
    <text evidence="2">The sequence shown here is derived from an EMBL/GenBank/DDBJ whole genome shotgun (WGS) entry which is preliminary data.</text>
</comment>
<proteinExistence type="predicted"/>
<evidence type="ECO:0000313" key="2">
    <source>
        <dbReference type="EMBL" id="MFD2802465.1"/>
    </source>
</evidence>